<keyword evidence="1" id="KW-0812">Transmembrane</keyword>
<proteinExistence type="predicted"/>
<feature type="transmembrane region" description="Helical" evidence="1">
    <location>
        <begin position="69"/>
        <end position="87"/>
    </location>
</feature>
<dbReference type="RefSeq" id="WP_271427945.1">
    <property type="nucleotide sequence ID" value="NZ_JAQIPB010000003.1"/>
</dbReference>
<gene>
    <name evidence="2" type="ORF">PGB34_10065</name>
</gene>
<sequence length="92" mass="10186">MSFLDLINHLLNFVAPALFVALGLSAAARWLIRRTPGQMAWWKQWVVLSAAGALVLLLGLILLGRDGRMGSYAALVVVCATVQWLLLRGWKR</sequence>
<comment type="caution">
    <text evidence="2">The sequence shown here is derived from an EMBL/GenBank/DDBJ whole genome shotgun (WGS) entry which is preliminary data.</text>
</comment>
<organism evidence="2 3">
    <name type="scientific">Xenophilus arseniciresistens</name>
    <dbReference type="NCBI Taxonomy" id="1283306"/>
    <lineage>
        <taxon>Bacteria</taxon>
        <taxon>Pseudomonadati</taxon>
        <taxon>Pseudomonadota</taxon>
        <taxon>Betaproteobacteria</taxon>
        <taxon>Burkholderiales</taxon>
        <taxon>Comamonadaceae</taxon>
        <taxon>Xenophilus</taxon>
    </lineage>
</organism>
<feature type="transmembrane region" description="Helical" evidence="1">
    <location>
        <begin position="44"/>
        <end position="63"/>
    </location>
</feature>
<evidence type="ECO:0000256" key="1">
    <source>
        <dbReference type="SAM" id="Phobius"/>
    </source>
</evidence>
<dbReference type="Proteomes" id="UP001212602">
    <property type="component" value="Unassembled WGS sequence"/>
</dbReference>
<dbReference type="EMBL" id="JAQIPB010000003">
    <property type="protein sequence ID" value="MDA7416709.1"/>
    <property type="molecule type" value="Genomic_DNA"/>
</dbReference>
<evidence type="ECO:0000313" key="2">
    <source>
        <dbReference type="EMBL" id="MDA7416709.1"/>
    </source>
</evidence>
<reference evidence="2" key="1">
    <citation type="submission" date="2023-01" db="EMBL/GenBank/DDBJ databases">
        <title>Xenophilus mangrovi sp. nov., isolated from soil of Mangrove nature reserve.</title>
        <authorList>
            <person name="Xu S."/>
            <person name="Liu Z."/>
            <person name="Xu Y."/>
        </authorList>
    </citation>
    <scope>NUCLEOTIDE SEQUENCE</scope>
    <source>
        <strain evidence="2">YW8</strain>
    </source>
</reference>
<keyword evidence="1" id="KW-1133">Transmembrane helix</keyword>
<keyword evidence="1" id="KW-0472">Membrane</keyword>
<accession>A0AAE3N8W7</accession>
<keyword evidence="3" id="KW-1185">Reference proteome</keyword>
<evidence type="ECO:0000313" key="3">
    <source>
        <dbReference type="Proteomes" id="UP001212602"/>
    </source>
</evidence>
<feature type="transmembrane region" description="Helical" evidence="1">
    <location>
        <begin position="6"/>
        <end position="32"/>
    </location>
</feature>
<name>A0AAE3N8W7_9BURK</name>
<protein>
    <submittedName>
        <fullName evidence="2">Uncharacterized protein</fullName>
    </submittedName>
</protein>
<dbReference type="AlphaFoldDB" id="A0AAE3N8W7"/>